<keyword evidence="6" id="KW-1185">Reference proteome</keyword>
<feature type="transmembrane region" description="Helical" evidence="2">
    <location>
        <begin position="495"/>
        <end position="514"/>
    </location>
</feature>
<gene>
    <name evidence="5" type="ORF">OUY22_16645</name>
</gene>
<protein>
    <submittedName>
        <fullName evidence="5">M28 family peptidase</fullName>
    </submittedName>
</protein>
<feature type="transmembrane region" description="Helical" evidence="2">
    <location>
        <begin position="521"/>
        <end position="542"/>
    </location>
</feature>
<feature type="chain" id="PRO_5045485759" evidence="3">
    <location>
        <begin position="25"/>
        <end position="857"/>
    </location>
</feature>
<evidence type="ECO:0000259" key="4">
    <source>
        <dbReference type="Pfam" id="PF04389"/>
    </source>
</evidence>
<comment type="caution">
    <text evidence="5">The sequence shown here is derived from an EMBL/GenBank/DDBJ whole genome shotgun (WGS) entry which is preliminary data.</text>
</comment>
<feature type="transmembrane region" description="Helical" evidence="2">
    <location>
        <begin position="468"/>
        <end position="489"/>
    </location>
</feature>
<feature type="transmembrane region" description="Helical" evidence="2">
    <location>
        <begin position="631"/>
        <end position="653"/>
    </location>
</feature>
<feature type="transmembrane region" description="Helical" evidence="2">
    <location>
        <begin position="548"/>
        <end position="572"/>
    </location>
</feature>
<dbReference type="SUPFAM" id="SSF53187">
    <property type="entry name" value="Zn-dependent exopeptidases"/>
    <property type="match status" value="1"/>
</dbReference>
<feature type="region of interest" description="Disordered" evidence="1">
    <location>
        <begin position="356"/>
        <end position="389"/>
    </location>
</feature>
<proteinExistence type="predicted"/>
<name>A0ABT4SCX2_9ACTN</name>
<evidence type="ECO:0000313" key="6">
    <source>
        <dbReference type="Proteomes" id="UP001144036"/>
    </source>
</evidence>
<dbReference type="PANTHER" id="PTHR12147:SF26">
    <property type="entry name" value="PEPTIDASE M28 DOMAIN-CONTAINING PROTEIN"/>
    <property type="match status" value="1"/>
</dbReference>
<reference evidence="5" key="1">
    <citation type="submission" date="2022-11" db="EMBL/GenBank/DDBJ databases">
        <title>Nonomuraea corallina sp. nov., a new species of the genus Nonomuraea isolated from sea side sediment in Thai sea.</title>
        <authorList>
            <person name="Ngamcharungchit C."/>
            <person name="Matsumoto A."/>
            <person name="Suriyachadkun C."/>
            <person name="Panbangred W."/>
            <person name="Inahashi Y."/>
            <person name="Intra B."/>
        </authorList>
    </citation>
    <scope>NUCLEOTIDE SEQUENCE</scope>
    <source>
        <strain evidence="5">MCN248</strain>
    </source>
</reference>
<feature type="region of interest" description="Disordered" evidence="1">
    <location>
        <begin position="580"/>
        <end position="615"/>
    </location>
</feature>
<accession>A0ABT4SCX2</accession>
<organism evidence="5 6">
    <name type="scientific">Nonomuraea corallina</name>
    <dbReference type="NCBI Taxonomy" id="2989783"/>
    <lineage>
        <taxon>Bacteria</taxon>
        <taxon>Bacillati</taxon>
        <taxon>Actinomycetota</taxon>
        <taxon>Actinomycetes</taxon>
        <taxon>Streptosporangiales</taxon>
        <taxon>Streptosporangiaceae</taxon>
        <taxon>Nonomuraea</taxon>
    </lineage>
</organism>
<dbReference type="Pfam" id="PF04389">
    <property type="entry name" value="Peptidase_M28"/>
    <property type="match status" value="1"/>
</dbReference>
<dbReference type="PANTHER" id="PTHR12147">
    <property type="entry name" value="METALLOPEPTIDASE M28 FAMILY MEMBER"/>
    <property type="match status" value="1"/>
</dbReference>
<evidence type="ECO:0000256" key="3">
    <source>
        <dbReference type="SAM" id="SignalP"/>
    </source>
</evidence>
<evidence type="ECO:0000256" key="1">
    <source>
        <dbReference type="SAM" id="MobiDB-lite"/>
    </source>
</evidence>
<feature type="domain" description="Peptidase M28" evidence="4">
    <location>
        <begin position="109"/>
        <end position="296"/>
    </location>
</feature>
<feature type="transmembrane region" description="Helical" evidence="2">
    <location>
        <begin position="442"/>
        <end position="461"/>
    </location>
</feature>
<feature type="signal peptide" evidence="3">
    <location>
        <begin position="1"/>
        <end position="24"/>
    </location>
</feature>
<evidence type="ECO:0000313" key="5">
    <source>
        <dbReference type="EMBL" id="MDA0635049.1"/>
    </source>
</evidence>
<dbReference type="EMBL" id="JAPNNL010000058">
    <property type="protein sequence ID" value="MDA0635049.1"/>
    <property type="molecule type" value="Genomic_DNA"/>
</dbReference>
<feature type="transmembrane region" description="Helical" evidence="2">
    <location>
        <begin position="397"/>
        <end position="422"/>
    </location>
</feature>
<feature type="compositionally biased region" description="Low complexity" evidence="1">
    <location>
        <begin position="598"/>
        <end position="609"/>
    </location>
</feature>
<dbReference type="RefSeq" id="WP_270155885.1">
    <property type="nucleotide sequence ID" value="NZ_JAPNNL010000058.1"/>
</dbReference>
<keyword evidence="3" id="KW-0732">Signal</keyword>
<keyword evidence="2" id="KW-1133">Transmembrane helix</keyword>
<evidence type="ECO:0000256" key="2">
    <source>
        <dbReference type="SAM" id="Phobius"/>
    </source>
</evidence>
<keyword evidence="2" id="KW-0472">Membrane</keyword>
<feature type="compositionally biased region" description="Basic and acidic residues" evidence="1">
    <location>
        <begin position="363"/>
        <end position="374"/>
    </location>
</feature>
<dbReference type="Gene3D" id="3.40.630.10">
    <property type="entry name" value="Zn peptidases"/>
    <property type="match status" value="1"/>
</dbReference>
<dbReference type="InterPro" id="IPR007484">
    <property type="entry name" value="Peptidase_M28"/>
</dbReference>
<feature type="compositionally biased region" description="Low complexity" evidence="1">
    <location>
        <begin position="580"/>
        <end position="590"/>
    </location>
</feature>
<keyword evidence="2" id="KW-0812">Transmembrane</keyword>
<dbReference type="Proteomes" id="UP001144036">
    <property type="component" value="Unassembled WGS sequence"/>
</dbReference>
<feature type="transmembrane region" description="Helical" evidence="2">
    <location>
        <begin position="330"/>
        <end position="349"/>
    </location>
</feature>
<sequence>MTSFARGRLPAAVALVAVTLLAAAAWLAELPPAPAGRDAPPGSFSADRAWPTLERIADRPTPIGSAAGDAVRDHLVAELTRLGLRPEVRTGAGTYGFGGGDVVAGIAENVIAVIPGRDSTGRVVLAAHYDSTPTTPGAGDDKASVAAILEITRALLTGPPLRNDLVILLSDGEEPGLIGAAAFARHPLARDGGVMINMEGAGNAAPSSVYNVTPGGGALVGAFARAMPHPVGESALVDAYRETGFHSDLTVLEENGWIGIDLGLSGGRAYYHHPRDTSAALDRSALQMHGDNALAMVREIGGADLRELREPRDEVFFALLGTVVRYPAGLATPLAALAALAVLAVAAYARLSLRPTPPPTPLGRRDAAGLRDRSGGQSESGGPDTSGDGVPVTVPRLIAGVLAVLGVLVVMGGLGTGLWPALVALDPGYGDLPSDVYRPWPYRLALAASAVAVTWAVHVALRRWLNAVVLAVGALFWLAVLGVAGALLMPGASHYGSLTALAGAAGLAGALAWRRRPVLRAAVLACGAVPAVLLFSVGARAMSNATGLALATPAGLLYAFAALALLPLLAAITPTAAHAHGGTPGDAAADSGRDDAADGAAGPAPDRAAVGGGGPVRGGAPVGGARGWSRAAWAGPAVAGVLALVLAGVGLGANRFGPEQPRLAHLAYVLDADTRQGTWVSMTEPPHPWAAERAPHVPVSWDLPLPYRQTPARVGPAPAVALPAPELTVLEERRDGDRTVLRVRMRSQRAAYQLNLHVGGLVTGGEFAVPGQAPVPLPRIEREDGPWPFEVQFFAPPERGVELTLRVEGAARPRMAVADVTLGLDGVPTHRSRPAGVDLAPSGDGLPTDSVTVVRVL</sequence>
<dbReference type="InterPro" id="IPR045175">
    <property type="entry name" value="M28_fam"/>
</dbReference>